<protein>
    <submittedName>
        <fullName evidence="3">Uncharacterized protein</fullName>
    </submittedName>
</protein>
<evidence type="ECO:0000313" key="3">
    <source>
        <dbReference type="EMBL" id="EPS41018.1"/>
    </source>
</evidence>
<feature type="signal peptide" evidence="2">
    <location>
        <begin position="1"/>
        <end position="23"/>
    </location>
</feature>
<name>S8BNH4_DACHA</name>
<evidence type="ECO:0000313" key="4">
    <source>
        <dbReference type="Proteomes" id="UP000015100"/>
    </source>
</evidence>
<evidence type="ECO:0000256" key="2">
    <source>
        <dbReference type="SAM" id="SignalP"/>
    </source>
</evidence>
<keyword evidence="4" id="KW-1185">Reference proteome</keyword>
<feature type="region of interest" description="Disordered" evidence="1">
    <location>
        <begin position="312"/>
        <end position="331"/>
    </location>
</feature>
<gene>
    <name evidence="3" type="ORF">H072_5094</name>
</gene>
<feature type="compositionally biased region" description="Polar residues" evidence="1">
    <location>
        <begin position="314"/>
        <end position="323"/>
    </location>
</feature>
<dbReference type="PANTHER" id="PTHR34618:SF3">
    <property type="entry name" value="GEGH 16 PROTEIN"/>
    <property type="match status" value="1"/>
</dbReference>
<organism evidence="3 4">
    <name type="scientific">Dactylellina haptotyla (strain CBS 200.50)</name>
    <name type="common">Nematode-trapping fungus</name>
    <name type="synonym">Monacrosporium haptotylum</name>
    <dbReference type="NCBI Taxonomy" id="1284197"/>
    <lineage>
        <taxon>Eukaryota</taxon>
        <taxon>Fungi</taxon>
        <taxon>Dikarya</taxon>
        <taxon>Ascomycota</taxon>
        <taxon>Pezizomycotina</taxon>
        <taxon>Orbiliomycetes</taxon>
        <taxon>Orbiliales</taxon>
        <taxon>Orbiliaceae</taxon>
        <taxon>Dactylellina</taxon>
    </lineage>
</organism>
<dbReference type="EMBL" id="AQGS01000265">
    <property type="protein sequence ID" value="EPS41018.1"/>
    <property type="molecule type" value="Genomic_DNA"/>
</dbReference>
<dbReference type="InterPro" id="IPR021476">
    <property type="entry name" value="Egh16-like"/>
</dbReference>
<dbReference type="CDD" id="cd22249">
    <property type="entry name" value="UDM1_RNF168_RNF169-like"/>
    <property type="match status" value="1"/>
</dbReference>
<dbReference type="PANTHER" id="PTHR34618">
    <property type="entry name" value="SURFACE PROTEIN MAS1, PUTATIVE-RELATED"/>
    <property type="match status" value="1"/>
</dbReference>
<dbReference type="Proteomes" id="UP000015100">
    <property type="component" value="Unassembled WGS sequence"/>
</dbReference>
<dbReference type="OMA" id="HANIEPG"/>
<feature type="region of interest" description="Disordered" evidence="1">
    <location>
        <begin position="383"/>
        <end position="460"/>
    </location>
</feature>
<proteinExistence type="predicted"/>
<feature type="chain" id="PRO_5004561257" evidence="2">
    <location>
        <begin position="24"/>
        <end position="460"/>
    </location>
</feature>
<dbReference type="AlphaFoldDB" id="S8BNH4"/>
<comment type="caution">
    <text evidence="3">The sequence shown here is derived from an EMBL/GenBank/DDBJ whole genome shotgun (WGS) entry which is preliminary data.</text>
</comment>
<dbReference type="OrthoDB" id="3241054at2759"/>
<dbReference type="HOGENOM" id="CLU_047729_0_0_1"/>
<feature type="compositionally biased region" description="Basic and acidic residues" evidence="1">
    <location>
        <begin position="434"/>
        <end position="449"/>
    </location>
</feature>
<sequence>MIVSTPIAVALLQVFTLFSEVSAHAKPIWVWGSNKKDVKVPGFGVDRSVPLGGQSLHPYQFDVPVFSSPVVPNPKVPRVWLSQGCGSTVGIVDAYWSKHDRGRWSGASLDSKNWWYYAQYIPNDLSAYIPQRTITANLAKANKLPTVYPGGALVMQIYTVNQDGAGPFRCRIDETGDGNHFGNWLGINPKYQVPPLQTNLYSVLYSRIGQMGYIQIDVPRKTVCRGSYGGVNNICMVRCENYAKNGPFGGCMAFQLLPPKGTPTTTMVSSIDKTTVIVSDGQTETVTVPTTVTVTAPVQTVEYVTISDEDEYSVPTQTGNPGYNINGGKPEYRYKKRSTVDEEGRTEEMEKREIDHANIEPGEYFEKRAFNPEEMLNELRKRAQEDVEKRDNEEMESPPASKNLEREAKLLRRIQDEPIPSDEEMMKQNQVGTDPKKESEAKQRVEAEQKSMSAGHKNQI</sequence>
<evidence type="ECO:0000256" key="1">
    <source>
        <dbReference type="SAM" id="MobiDB-lite"/>
    </source>
</evidence>
<feature type="compositionally biased region" description="Basic and acidic residues" evidence="1">
    <location>
        <begin position="383"/>
        <end position="392"/>
    </location>
</feature>
<feature type="compositionally biased region" description="Basic and acidic residues" evidence="1">
    <location>
        <begin position="403"/>
        <end position="416"/>
    </location>
</feature>
<dbReference type="Pfam" id="PF11327">
    <property type="entry name" value="Egh16-like"/>
    <property type="match status" value="1"/>
</dbReference>
<feature type="compositionally biased region" description="Polar residues" evidence="1">
    <location>
        <begin position="450"/>
        <end position="460"/>
    </location>
</feature>
<reference evidence="4" key="2">
    <citation type="submission" date="2013-04" db="EMBL/GenBank/DDBJ databases">
        <title>Genomic mechanisms accounting for the adaptation to parasitism in nematode-trapping fungi.</title>
        <authorList>
            <person name="Ahren D.G."/>
        </authorList>
    </citation>
    <scope>NUCLEOTIDE SEQUENCE [LARGE SCALE GENOMIC DNA]</scope>
    <source>
        <strain evidence="4">CBS 200.50</strain>
    </source>
</reference>
<keyword evidence="2" id="KW-0732">Signal</keyword>
<reference evidence="3 4" key="1">
    <citation type="journal article" date="2013" name="PLoS Genet.">
        <title>Genomic mechanisms accounting for the adaptation to parasitism in nematode-trapping fungi.</title>
        <authorList>
            <person name="Meerupati T."/>
            <person name="Andersson K.M."/>
            <person name="Friman E."/>
            <person name="Kumar D."/>
            <person name="Tunlid A."/>
            <person name="Ahren D."/>
        </authorList>
    </citation>
    <scope>NUCLEOTIDE SEQUENCE [LARGE SCALE GENOMIC DNA]</scope>
    <source>
        <strain evidence="3 4">CBS 200.50</strain>
    </source>
</reference>
<accession>S8BNH4</accession>